<evidence type="ECO:0000256" key="2">
    <source>
        <dbReference type="ARBA" id="ARBA00008445"/>
    </source>
</evidence>
<evidence type="ECO:0000256" key="11">
    <source>
        <dbReference type="SAM" id="SignalP"/>
    </source>
</evidence>
<protein>
    <recommendedName>
        <fullName evidence="10">Protein-export membrane protein SecG</fullName>
    </recommendedName>
</protein>
<dbReference type="InterPro" id="IPR004692">
    <property type="entry name" value="SecG"/>
</dbReference>
<keyword evidence="8 10" id="KW-0811">Translocation</keyword>
<evidence type="ECO:0000256" key="3">
    <source>
        <dbReference type="ARBA" id="ARBA00022448"/>
    </source>
</evidence>
<keyword evidence="3 10" id="KW-0813">Transport</keyword>
<evidence type="ECO:0000256" key="7">
    <source>
        <dbReference type="ARBA" id="ARBA00022989"/>
    </source>
</evidence>
<comment type="similarity">
    <text evidence="2 10">Belongs to the SecG family.</text>
</comment>
<feature type="transmembrane region" description="Helical" evidence="10">
    <location>
        <begin position="52"/>
        <end position="73"/>
    </location>
</feature>
<keyword evidence="9 10" id="KW-0472">Membrane</keyword>
<comment type="subcellular location">
    <subcellularLocation>
        <location evidence="1 10">Cell membrane</location>
        <topology evidence="1 10">Multi-pass membrane protein</topology>
    </subcellularLocation>
</comment>
<keyword evidence="7 10" id="KW-1133">Transmembrane helix</keyword>
<keyword evidence="13" id="KW-1185">Reference proteome</keyword>
<evidence type="ECO:0000256" key="8">
    <source>
        <dbReference type="ARBA" id="ARBA00023010"/>
    </source>
</evidence>
<dbReference type="Proteomes" id="UP000726170">
    <property type="component" value="Unassembled WGS sequence"/>
</dbReference>
<feature type="signal peptide" evidence="11">
    <location>
        <begin position="1"/>
        <end position="22"/>
    </location>
</feature>
<gene>
    <name evidence="12" type="primary">secG</name>
    <name evidence="12" type="ORF">KQI86_17075</name>
</gene>
<dbReference type="PANTHER" id="PTHR34182:SF1">
    <property type="entry name" value="PROTEIN-EXPORT MEMBRANE PROTEIN SECG"/>
    <property type="match status" value="1"/>
</dbReference>
<evidence type="ECO:0000313" key="13">
    <source>
        <dbReference type="Proteomes" id="UP000726170"/>
    </source>
</evidence>
<comment type="caution">
    <text evidence="10">Lacks conserved residue(s) required for the propagation of feature annotation.</text>
</comment>
<feature type="chain" id="PRO_5045560269" description="Protein-export membrane protein SecG" evidence="11">
    <location>
        <begin position="23"/>
        <end position="74"/>
    </location>
</feature>
<name>A0ABS6ELD9_9CLOT</name>
<comment type="function">
    <text evidence="10">Involved in protein export. Participates in an early event of protein translocation.</text>
</comment>
<evidence type="ECO:0000256" key="4">
    <source>
        <dbReference type="ARBA" id="ARBA00022475"/>
    </source>
</evidence>
<evidence type="ECO:0000256" key="10">
    <source>
        <dbReference type="RuleBase" id="RU365087"/>
    </source>
</evidence>
<dbReference type="NCBIfam" id="TIGR00810">
    <property type="entry name" value="secG"/>
    <property type="match status" value="1"/>
</dbReference>
<accession>A0ABS6ELD9</accession>
<dbReference type="EMBL" id="JAHLQF010000004">
    <property type="protein sequence ID" value="MBU5486036.1"/>
    <property type="molecule type" value="Genomic_DNA"/>
</dbReference>
<organism evidence="12 13">
    <name type="scientific">Clostridium mobile</name>
    <dbReference type="NCBI Taxonomy" id="2841512"/>
    <lineage>
        <taxon>Bacteria</taxon>
        <taxon>Bacillati</taxon>
        <taxon>Bacillota</taxon>
        <taxon>Clostridia</taxon>
        <taxon>Eubacteriales</taxon>
        <taxon>Clostridiaceae</taxon>
        <taxon>Clostridium</taxon>
    </lineage>
</organism>
<proteinExistence type="inferred from homology"/>
<dbReference type="PANTHER" id="PTHR34182">
    <property type="entry name" value="PROTEIN-EXPORT MEMBRANE PROTEIN SECG"/>
    <property type="match status" value="1"/>
</dbReference>
<comment type="caution">
    <text evidence="12">The sequence shown here is derived from an EMBL/GenBank/DDBJ whole genome shotgun (WGS) entry which is preliminary data.</text>
</comment>
<dbReference type="RefSeq" id="WP_216440626.1">
    <property type="nucleotide sequence ID" value="NZ_JAHLQF010000004.1"/>
</dbReference>
<evidence type="ECO:0000313" key="12">
    <source>
        <dbReference type="EMBL" id="MBU5486036.1"/>
    </source>
</evidence>
<keyword evidence="5 10" id="KW-0812">Transmembrane</keyword>
<evidence type="ECO:0000256" key="9">
    <source>
        <dbReference type="ARBA" id="ARBA00023136"/>
    </source>
</evidence>
<dbReference type="Pfam" id="PF03840">
    <property type="entry name" value="SecG"/>
    <property type="match status" value="1"/>
</dbReference>
<sequence length="74" mass="7835">MKTFLIAAQIVLSFTLIGSVLAQPAKSSGFSLMTGSSETFYSKNKGRTFESAMSKLTIVSAILFAAVTLALNLI</sequence>
<evidence type="ECO:0000256" key="6">
    <source>
        <dbReference type="ARBA" id="ARBA00022927"/>
    </source>
</evidence>
<reference evidence="12 13" key="1">
    <citation type="submission" date="2021-06" db="EMBL/GenBank/DDBJ databases">
        <authorList>
            <person name="Sun Q."/>
            <person name="Li D."/>
        </authorList>
    </citation>
    <scope>NUCLEOTIDE SEQUENCE [LARGE SCALE GENOMIC DNA]</scope>
    <source>
        <strain evidence="12 13">MSJ-11</strain>
    </source>
</reference>
<keyword evidence="11" id="KW-0732">Signal</keyword>
<keyword evidence="4 10" id="KW-1003">Cell membrane</keyword>
<evidence type="ECO:0000256" key="5">
    <source>
        <dbReference type="ARBA" id="ARBA00022692"/>
    </source>
</evidence>
<evidence type="ECO:0000256" key="1">
    <source>
        <dbReference type="ARBA" id="ARBA00004651"/>
    </source>
</evidence>
<keyword evidence="6 10" id="KW-0653">Protein transport</keyword>